<evidence type="ECO:0000313" key="1">
    <source>
        <dbReference type="EMBL" id="KAA0968621.1"/>
    </source>
</evidence>
<dbReference type="AlphaFoldDB" id="A0A5B0DS92"/>
<comment type="caution">
    <text evidence="1">The sequence shown here is derived from an EMBL/GenBank/DDBJ whole genome shotgun (WGS) entry which is preliminary data.</text>
</comment>
<organism evidence="1 2">
    <name type="scientific">Aureimonas fodinaquatilis</name>
    <dbReference type="NCBI Taxonomy" id="2565783"/>
    <lineage>
        <taxon>Bacteria</taxon>
        <taxon>Pseudomonadati</taxon>
        <taxon>Pseudomonadota</taxon>
        <taxon>Alphaproteobacteria</taxon>
        <taxon>Hyphomicrobiales</taxon>
        <taxon>Aurantimonadaceae</taxon>
        <taxon>Aureimonas</taxon>
    </lineage>
</organism>
<evidence type="ECO:0000313" key="2">
    <source>
        <dbReference type="Proteomes" id="UP000324738"/>
    </source>
</evidence>
<reference evidence="1 2" key="1">
    <citation type="submission" date="2019-08" db="EMBL/GenBank/DDBJ databases">
        <title>Aureimonas fodiniaquatilis sp. nov., isolated from a coal mine wastewater.</title>
        <authorList>
            <person name="Kim W."/>
        </authorList>
    </citation>
    <scope>NUCLEOTIDE SEQUENCE [LARGE SCALE GENOMIC DNA]</scope>
    <source>
        <strain evidence="1 2">CAU 1482</strain>
    </source>
</reference>
<dbReference type="RefSeq" id="WP_149301569.1">
    <property type="nucleotide sequence ID" value="NZ_VTWH01000005.1"/>
</dbReference>
<dbReference type="Proteomes" id="UP000324738">
    <property type="component" value="Unassembled WGS sequence"/>
</dbReference>
<accession>A0A5B0DS92</accession>
<dbReference type="OrthoDB" id="7914675at2"/>
<keyword evidence="2" id="KW-1185">Reference proteome</keyword>
<evidence type="ECO:0008006" key="3">
    <source>
        <dbReference type="Google" id="ProtNLM"/>
    </source>
</evidence>
<gene>
    <name evidence="1" type="ORF">FPY71_17240</name>
</gene>
<sequence>MGKAYIEGTAAALDGALSLAASMLSQARQPLLLLGAVDVPACRAAIALAGRCGGVVDHANSAQLFPFLSALRECGMISGVPAEVRRRAGRLLLIGADALTHWQELPAFLANGLPQRTAFWIGPPNMLPDFGSGVDVHCIACPQDRLTEALGILRAALSGRPHGVGPFAQGEVERLKTFLETGDFGAAIWSVPETDAIGHEMAMGLVMDLNKVARFTAMPVFQADQAYSSALVATYATGFPLRVGFASGDARHDPWAFAGDRLAATGECDLIVSIAAGMLPRRADILLAAAPQANAATVVLHCQDLQPGSVQYRRELASFAAGPREPASLPELNSLLHEIANLLPARQMEAV</sequence>
<name>A0A5B0DS92_9HYPH</name>
<proteinExistence type="predicted"/>
<dbReference type="EMBL" id="VTWH01000005">
    <property type="protein sequence ID" value="KAA0968621.1"/>
    <property type="molecule type" value="Genomic_DNA"/>
</dbReference>
<protein>
    <recommendedName>
        <fullName evidence="3">Tungsten formylmethanofuran dehydrogenase</fullName>
    </recommendedName>
</protein>